<proteinExistence type="predicted"/>
<organism evidence="1 2">
    <name type="scientific">Bradyrhizobium neotropicale</name>
    <dbReference type="NCBI Taxonomy" id="1497615"/>
    <lineage>
        <taxon>Bacteria</taxon>
        <taxon>Pseudomonadati</taxon>
        <taxon>Pseudomonadota</taxon>
        <taxon>Alphaproteobacteria</taxon>
        <taxon>Hyphomicrobiales</taxon>
        <taxon>Nitrobacteraceae</taxon>
        <taxon>Bradyrhizobium</taxon>
    </lineage>
</organism>
<evidence type="ECO:0000313" key="1">
    <source>
        <dbReference type="EMBL" id="OAF06928.1"/>
    </source>
</evidence>
<dbReference type="GeneID" id="32582543"/>
<accession>A0A176YJ97</accession>
<comment type="caution">
    <text evidence="1">The sequence shown here is derived from an EMBL/GenBank/DDBJ whole genome shotgun (WGS) entry which is preliminary data.</text>
</comment>
<dbReference type="RefSeq" id="WP_063682012.1">
    <property type="nucleotide sequence ID" value="NZ_LSEF01000118.1"/>
</dbReference>
<dbReference type="Proteomes" id="UP000077173">
    <property type="component" value="Unassembled WGS sequence"/>
</dbReference>
<dbReference type="EMBL" id="LSEF01000118">
    <property type="protein sequence ID" value="OAF06928.1"/>
    <property type="molecule type" value="Genomic_DNA"/>
</dbReference>
<protein>
    <submittedName>
        <fullName evidence="1">Uncharacterized protein</fullName>
    </submittedName>
</protein>
<gene>
    <name evidence="1" type="ORF">AXW67_31265</name>
</gene>
<keyword evidence="2" id="KW-1185">Reference proteome</keyword>
<dbReference type="AlphaFoldDB" id="A0A176YJ97"/>
<reference evidence="1 2" key="1">
    <citation type="submission" date="2016-02" db="EMBL/GenBank/DDBJ databases">
        <title>Draft genome sequence of the strain BR 10247T Bradyrhizobium neotropicale isolated from nodules of Centrolobium paraense.</title>
        <authorList>
            <person name="Simoes-Araujo J.L."/>
            <person name="Barauna A.C."/>
            <person name="Silva K."/>
            <person name="Zilli J.E."/>
        </authorList>
    </citation>
    <scope>NUCLEOTIDE SEQUENCE [LARGE SCALE GENOMIC DNA]</scope>
    <source>
        <strain evidence="1 2">BR 10247</strain>
    </source>
</reference>
<name>A0A176YJ97_9BRAD</name>
<sequence>MLVDTTGGIASSGSAIGPFGSLSPLEITAGASLNAKRTALSNVYTAFAEAALHDCKNVPVGILLEGNLGLAEWIIRVFEDQLKVQQAAEENSRFGQILPFTDKDKSIGYTLDFLTTLGAGVTPNWAFSGGTAKTGFAYEAKLTNSLDIAMVEMAPGDFEKIFQTVHIKAVTKRQVVRESDPNDPNRKILTVKTITVRPARTEHRYVGRTGIGNDTKTKLNIVLQQLNNKLLIQSLRR</sequence>
<evidence type="ECO:0000313" key="2">
    <source>
        <dbReference type="Proteomes" id="UP000077173"/>
    </source>
</evidence>